<evidence type="ECO:0000256" key="1">
    <source>
        <dbReference type="SAM" id="Phobius"/>
    </source>
</evidence>
<dbReference type="InterPro" id="IPR045339">
    <property type="entry name" value="DUF6534"/>
</dbReference>
<feature type="transmembrane region" description="Helical" evidence="1">
    <location>
        <begin position="177"/>
        <end position="199"/>
    </location>
</feature>
<feature type="transmembrane region" description="Helical" evidence="1">
    <location>
        <begin position="211"/>
        <end position="235"/>
    </location>
</feature>
<sequence>MAEGAPSTPVTPAVTAQTFEPFNGPFLVAVDLAWLLYGCYLAQLSSYYTNYSEKDHWLKYLVFAVTITGGLHVGLGTGAQYGVLVEGWGLPEVWQSTPWEASMLPFTTGLNAFLVQLFFAGRIALIERSIVGRGLAVFVGLVAILAFGGALALLIVFLRAGSNALKITNLLLVTRLWTISSVVCDVLIAGIMISLLALSHRHSHFRSTKQLIRRLIVQSIETGTVTAIVMCLMLICYETMNAENSTYLIWEYSIAPLYGNVMLFVLNARSRLRPGEVFTTSNDFTLHSAVNFASTTSGTSSGDDRHAVKVRKDIAIRFDETESATKDDAVRQSLSTGR</sequence>
<feature type="transmembrane region" description="Helical" evidence="1">
    <location>
        <begin position="60"/>
        <end position="83"/>
    </location>
</feature>
<dbReference type="OrthoDB" id="2889308at2759"/>
<keyword evidence="1" id="KW-1133">Transmembrane helix</keyword>
<dbReference type="Proteomes" id="UP000007431">
    <property type="component" value="Unassembled WGS sequence"/>
</dbReference>
<dbReference type="RefSeq" id="XP_003032145.1">
    <property type="nucleotide sequence ID" value="XM_003032099.1"/>
</dbReference>
<dbReference type="KEGG" id="scm:SCHCO_02626569"/>
<dbReference type="PANTHER" id="PTHR40465">
    <property type="entry name" value="CHROMOSOME 1, WHOLE GENOME SHOTGUN SEQUENCE"/>
    <property type="match status" value="1"/>
</dbReference>
<dbReference type="AlphaFoldDB" id="D8Q4I8"/>
<feature type="transmembrane region" description="Helical" evidence="1">
    <location>
        <begin position="247"/>
        <end position="266"/>
    </location>
</feature>
<dbReference type="HOGENOM" id="CLU_046025_2_1_1"/>
<feature type="non-terminal residue" evidence="3">
    <location>
        <position position="338"/>
    </location>
</feature>
<protein>
    <submittedName>
        <fullName evidence="3">Expressed protein</fullName>
    </submittedName>
</protein>
<reference evidence="3 4" key="1">
    <citation type="journal article" date="2010" name="Nat. Biotechnol.">
        <title>Genome sequence of the model mushroom Schizophyllum commune.</title>
        <authorList>
            <person name="Ohm R.A."/>
            <person name="de Jong J.F."/>
            <person name="Lugones L.G."/>
            <person name="Aerts A."/>
            <person name="Kothe E."/>
            <person name="Stajich J.E."/>
            <person name="de Vries R.P."/>
            <person name="Record E."/>
            <person name="Levasseur A."/>
            <person name="Baker S.E."/>
            <person name="Bartholomew K.A."/>
            <person name="Coutinho P.M."/>
            <person name="Erdmann S."/>
            <person name="Fowler T.J."/>
            <person name="Gathman A.C."/>
            <person name="Lombard V."/>
            <person name="Henrissat B."/>
            <person name="Knabe N."/>
            <person name="Kuees U."/>
            <person name="Lilly W.W."/>
            <person name="Lindquist E."/>
            <person name="Lucas S."/>
            <person name="Magnuson J.K."/>
            <person name="Piumi F."/>
            <person name="Raudaskoski M."/>
            <person name="Salamov A."/>
            <person name="Schmutz J."/>
            <person name="Schwarze F.W.M.R."/>
            <person name="vanKuyk P.A."/>
            <person name="Horton J.S."/>
            <person name="Grigoriev I.V."/>
            <person name="Woesten H.A.B."/>
        </authorList>
    </citation>
    <scope>NUCLEOTIDE SEQUENCE [LARGE SCALE GENOMIC DNA]</scope>
    <source>
        <strain evidence="4">H4-8 / FGSC 9210</strain>
    </source>
</reference>
<dbReference type="VEuPathDB" id="FungiDB:SCHCODRAFT_02626569"/>
<evidence type="ECO:0000313" key="4">
    <source>
        <dbReference type="Proteomes" id="UP000007431"/>
    </source>
</evidence>
<dbReference type="InParanoid" id="D8Q4I8"/>
<dbReference type="GeneID" id="9596231"/>
<feature type="transmembrane region" description="Helical" evidence="1">
    <location>
        <begin position="103"/>
        <end position="123"/>
    </location>
</feature>
<dbReference type="EMBL" id="GL377306">
    <property type="protein sequence ID" value="EFI97242.1"/>
    <property type="molecule type" value="Genomic_DNA"/>
</dbReference>
<gene>
    <name evidence="3" type="ORF">SCHCODRAFT_108899</name>
</gene>
<feature type="domain" description="DUF6534" evidence="2">
    <location>
        <begin position="181"/>
        <end position="270"/>
    </location>
</feature>
<organism evidence="4">
    <name type="scientific">Schizophyllum commune (strain H4-8 / FGSC 9210)</name>
    <name type="common">Split gill fungus</name>
    <dbReference type="NCBI Taxonomy" id="578458"/>
    <lineage>
        <taxon>Eukaryota</taxon>
        <taxon>Fungi</taxon>
        <taxon>Dikarya</taxon>
        <taxon>Basidiomycota</taxon>
        <taxon>Agaricomycotina</taxon>
        <taxon>Agaricomycetes</taxon>
        <taxon>Agaricomycetidae</taxon>
        <taxon>Agaricales</taxon>
        <taxon>Schizophyllaceae</taxon>
        <taxon>Schizophyllum</taxon>
    </lineage>
</organism>
<proteinExistence type="predicted"/>
<keyword evidence="4" id="KW-1185">Reference proteome</keyword>
<dbReference type="STRING" id="578458.D8Q4I8"/>
<keyword evidence="1" id="KW-0472">Membrane</keyword>
<feature type="transmembrane region" description="Helical" evidence="1">
    <location>
        <begin position="135"/>
        <end position="157"/>
    </location>
</feature>
<evidence type="ECO:0000313" key="3">
    <source>
        <dbReference type="EMBL" id="EFI97242.1"/>
    </source>
</evidence>
<name>D8Q4I8_SCHCM</name>
<feature type="transmembrane region" description="Helical" evidence="1">
    <location>
        <begin position="26"/>
        <end position="48"/>
    </location>
</feature>
<dbReference type="PANTHER" id="PTHR40465:SF1">
    <property type="entry name" value="DUF6534 DOMAIN-CONTAINING PROTEIN"/>
    <property type="match status" value="1"/>
</dbReference>
<dbReference type="OMA" id="WALESHL"/>
<dbReference type="Pfam" id="PF20152">
    <property type="entry name" value="DUF6534"/>
    <property type="match status" value="1"/>
</dbReference>
<evidence type="ECO:0000259" key="2">
    <source>
        <dbReference type="Pfam" id="PF20152"/>
    </source>
</evidence>
<accession>D8Q4I8</accession>
<keyword evidence="1" id="KW-0812">Transmembrane</keyword>